<sequence>MTNLDPTPILRHLGLPDSYEPNPRTAPIDFLHRHVRTLPPNLLKLFSANTTPKQRTVVPAIRNRRLKYIQSNPPEFAIANAKSTWPALWEGRERPGKEQAQEEKEWAEKEFLGDGKQQVGKLGNLLGGYEEEREFERVKAIRRQRAEYIESLPEEDEDTDDEEEEAGQEATTQEPSPAETEDMFLRLIKERFIYGFLESVDYDKVDWDERWDGDLDRDAEERWFDDEEES</sequence>
<name>A0AAD7TUA1_9APHY</name>
<evidence type="ECO:0000313" key="3">
    <source>
        <dbReference type="EMBL" id="KAJ8482215.1"/>
    </source>
</evidence>
<dbReference type="InterPro" id="IPR018613">
    <property type="entry name" value="Ccdc97-like"/>
</dbReference>
<organism evidence="3 4">
    <name type="scientific">Trametes cubensis</name>
    <dbReference type="NCBI Taxonomy" id="1111947"/>
    <lineage>
        <taxon>Eukaryota</taxon>
        <taxon>Fungi</taxon>
        <taxon>Dikarya</taxon>
        <taxon>Basidiomycota</taxon>
        <taxon>Agaricomycotina</taxon>
        <taxon>Agaricomycetes</taxon>
        <taxon>Polyporales</taxon>
        <taxon>Polyporaceae</taxon>
        <taxon>Trametes</taxon>
    </lineage>
</organism>
<feature type="domain" description="CCD97-like C-terminal" evidence="2">
    <location>
        <begin position="107"/>
        <end position="227"/>
    </location>
</feature>
<feature type="compositionally biased region" description="Acidic residues" evidence="1">
    <location>
        <begin position="152"/>
        <end position="167"/>
    </location>
</feature>
<dbReference type="InterPro" id="IPR040233">
    <property type="entry name" value="CCD97-like_C"/>
</dbReference>
<dbReference type="EMBL" id="JAPEVG010000119">
    <property type="protein sequence ID" value="KAJ8482215.1"/>
    <property type="molecule type" value="Genomic_DNA"/>
</dbReference>
<protein>
    <recommendedName>
        <fullName evidence="2">CCD97-like C-terminal domain-containing protein</fullName>
    </recommendedName>
</protein>
<dbReference type="Pfam" id="PF09747">
    <property type="entry name" value="CCD97-like_C"/>
    <property type="match status" value="1"/>
</dbReference>
<feature type="region of interest" description="Disordered" evidence="1">
    <location>
        <begin position="148"/>
        <end position="182"/>
    </location>
</feature>
<keyword evidence="4" id="KW-1185">Reference proteome</keyword>
<reference evidence="3" key="1">
    <citation type="submission" date="2022-11" db="EMBL/GenBank/DDBJ databases">
        <title>Genome Sequence of Cubamyces cubensis.</title>
        <authorList>
            <person name="Buettner E."/>
        </authorList>
    </citation>
    <scope>NUCLEOTIDE SEQUENCE</scope>
    <source>
        <strain evidence="3">MPL-01</strain>
    </source>
</reference>
<gene>
    <name evidence="3" type="ORF">ONZ51_g5489</name>
</gene>
<evidence type="ECO:0000256" key="1">
    <source>
        <dbReference type="SAM" id="MobiDB-lite"/>
    </source>
</evidence>
<evidence type="ECO:0000259" key="2">
    <source>
        <dbReference type="Pfam" id="PF09747"/>
    </source>
</evidence>
<comment type="caution">
    <text evidence="3">The sequence shown here is derived from an EMBL/GenBank/DDBJ whole genome shotgun (WGS) entry which is preliminary data.</text>
</comment>
<dbReference type="PANTHER" id="PTHR31840">
    <property type="entry name" value="COILED-COIL DOMAIN-CONTAINING PROTEIN 97"/>
    <property type="match status" value="1"/>
</dbReference>
<dbReference type="AlphaFoldDB" id="A0AAD7TUA1"/>
<dbReference type="PANTHER" id="PTHR31840:SF1">
    <property type="entry name" value="COILED-COIL DOMAIN-CONTAINING PROTEIN 97"/>
    <property type="match status" value="1"/>
</dbReference>
<accession>A0AAD7TUA1</accession>
<dbReference type="Proteomes" id="UP001215151">
    <property type="component" value="Unassembled WGS sequence"/>
</dbReference>
<evidence type="ECO:0000313" key="4">
    <source>
        <dbReference type="Proteomes" id="UP001215151"/>
    </source>
</evidence>
<proteinExistence type="predicted"/>